<evidence type="ECO:0000313" key="2">
    <source>
        <dbReference type="Proteomes" id="UP000632740"/>
    </source>
</evidence>
<protein>
    <recommendedName>
        <fullName evidence="3">Heavy metal transporter</fullName>
    </recommendedName>
</protein>
<keyword evidence="2" id="KW-1185">Reference proteome</keyword>
<dbReference type="EMBL" id="BONK01000001">
    <property type="protein sequence ID" value="GIG19572.1"/>
    <property type="molecule type" value="Genomic_DNA"/>
</dbReference>
<name>A0A919NXZ0_9CELL</name>
<evidence type="ECO:0008006" key="3">
    <source>
        <dbReference type="Google" id="ProtNLM"/>
    </source>
</evidence>
<reference evidence="1" key="1">
    <citation type="submission" date="2021-01" db="EMBL/GenBank/DDBJ databases">
        <title>Whole genome shotgun sequence of Cellulomonas chitinilytica NBRC 110799.</title>
        <authorList>
            <person name="Komaki H."/>
            <person name="Tamura T."/>
        </authorList>
    </citation>
    <scope>NUCLEOTIDE SEQUENCE</scope>
    <source>
        <strain evidence="1">NBRC 110799</strain>
    </source>
</reference>
<comment type="caution">
    <text evidence="1">The sequence shown here is derived from an EMBL/GenBank/DDBJ whole genome shotgun (WGS) entry which is preliminary data.</text>
</comment>
<organism evidence="1 2">
    <name type="scientific">Cellulomonas chitinilytica</name>
    <dbReference type="NCBI Taxonomy" id="398759"/>
    <lineage>
        <taxon>Bacteria</taxon>
        <taxon>Bacillati</taxon>
        <taxon>Actinomycetota</taxon>
        <taxon>Actinomycetes</taxon>
        <taxon>Micrococcales</taxon>
        <taxon>Cellulomonadaceae</taxon>
        <taxon>Cellulomonas</taxon>
    </lineage>
</organism>
<accession>A0A919NXZ0</accession>
<evidence type="ECO:0000313" key="1">
    <source>
        <dbReference type="EMBL" id="GIG19572.1"/>
    </source>
</evidence>
<proteinExistence type="predicted"/>
<dbReference type="Proteomes" id="UP000632740">
    <property type="component" value="Unassembled WGS sequence"/>
</dbReference>
<gene>
    <name evidence="1" type="ORF">Cch01nite_02960</name>
</gene>
<dbReference type="AlphaFoldDB" id="A0A919NXZ0"/>
<sequence length="281" mass="29564">MLVVLAAAVGVVVTVLRQHDATPVAERCAADVDGTRWFLDPDQSDNAALVAAVGVRRTLPARAVTIALATALQESKLRNLPGGDRDSLGIFQQRPSQGWGTPEEILDPVYSTGRFYDGLTQVDGYEQLSVTEAAQAVQRSGFPDAYAQHEGVARAYASALTGWSPNALTCTLADAQPGSGSAQALVDRVRRDLGDLPAQVQPSTDGEIDVSIDAGPLGPETDRDRLGWAVAQWAVAVAQPLAVTRVEVADQVWDRGEGDTWSTVPDAEPVSPGSVVVTLAG</sequence>